<reference evidence="1 2" key="1">
    <citation type="submission" date="2017-09" db="EMBL/GenBank/DDBJ databases">
        <title>Complete genome sequence of Janthinobacterium svalbardensis PAMC 27463.</title>
        <authorList>
            <person name="Cho Y.-J."/>
            <person name="Cho A."/>
            <person name="Kim O.-S."/>
            <person name="Lee J.-I."/>
        </authorList>
    </citation>
    <scope>NUCLEOTIDE SEQUENCE [LARGE SCALE GENOMIC DNA]</scope>
    <source>
        <strain evidence="1 2">PAMC 27463</strain>
    </source>
</reference>
<keyword evidence="2" id="KW-1185">Reference proteome</keyword>
<accession>A0A290WV76</accession>
<dbReference type="KEGG" id="jsv:CNX70_11895"/>
<sequence length="135" mass="14875">MRRRVVSFHDSAHKPNLLFGAEAADDGNRPEADLHIKKERVLVENAVLSRLSMMSFMEREKDTAYQNVNALLLRASYDTGRGLVAFSPVLTRFDCYVRQVAAPAYGGNRPKSACHVSAEHDSIAAGAGLVENAWT</sequence>
<dbReference type="EMBL" id="CP023422">
    <property type="protein sequence ID" value="ATD60790.1"/>
    <property type="molecule type" value="Genomic_DNA"/>
</dbReference>
<dbReference type="AlphaFoldDB" id="A0A290WV76"/>
<protein>
    <submittedName>
        <fullName evidence="1">Uncharacterized protein</fullName>
    </submittedName>
</protein>
<organism evidence="1 2">
    <name type="scientific">Janthinobacterium svalbardensis</name>
    <dbReference type="NCBI Taxonomy" id="368607"/>
    <lineage>
        <taxon>Bacteria</taxon>
        <taxon>Pseudomonadati</taxon>
        <taxon>Pseudomonadota</taxon>
        <taxon>Betaproteobacteria</taxon>
        <taxon>Burkholderiales</taxon>
        <taxon>Oxalobacteraceae</taxon>
        <taxon>Janthinobacterium</taxon>
    </lineage>
</organism>
<proteinExistence type="predicted"/>
<gene>
    <name evidence="1" type="ORF">CNX70_11895</name>
</gene>
<name>A0A290WV76_9BURK</name>
<dbReference type="Proteomes" id="UP000218437">
    <property type="component" value="Chromosome"/>
</dbReference>
<evidence type="ECO:0000313" key="1">
    <source>
        <dbReference type="EMBL" id="ATD60790.1"/>
    </source>
</evidence>
<evidence type="ECO:0000313" key="2">
    <source>
        <dbReference type="Proteomes" id="UP000218437"/>
    </source>
</evidence>